<name>A0A8J7HU72_9NOST</name>
<evidence type="ECO:0000256" key="3">
    <source>
        <dbReference type="RuleBase" id="RU003616"/>
    </source>
</evidence>
<evidence type="ECO:0000313" key="6">
    <source>
        <dbReference type="Proteomes" id="UP000632766"/>
    </source>
</evidence>
<dbReference type="Proteomes" id="UP000632766">
    <property type="component" value="Unassembled WGS sequence"/>
</dbReference>
<dbReference type="PANTHER" id="PTHR46733">
    <property type="entry name" value="26.5 KDA HEAT SHOCK PROTEIN, MITOCHONDRIAL"/>
    <property type="match status" value="1"/>
</dbReference>
<protein>
    <submittedName>
        <fullName evidence="5">Hsp20/alpha crystallin family protein</fullName>
    </submittedName>
</protein>
<reference evidence="5 6" key="1">
    <citation type="journal article" date="2021" name="Int. J. Syst. Evol. Microbiol.">
        <title>Amazonocrinis nigriterrae gen. nov., sp. nov., Atlanticothrix silvestris gen. nov., sp. nov. and Dendronalium phyllosphericum gen. nov., sp. nov., nostocacean cyanobacteria from Brazilian environments.</title>
        <authorList>
            <person name="Alvarenga D.O."/>
            <person name="Andreote A.P.D."/>
            <person name="Branco L.H.Z."/>
            <person name="Delbaje E."/>
            <person name="Cruz R.B."/>
            <person name="Varani A.M."/>
            <person name="Fiore M.F."/>
        </authorList>
    </citation>
    <scope>NUCLEOTIDE SEQUENCE [LARGE SCALE GENOMIC DNA]</scope>
    <source>
        <strain evidence="5 6">CENA67</strain>
    </source>
</reference>
<dbReference type="PROSITE" id="PS01031">
    <property type="entry name" value="SHSP"/>
    <property type="match status" value="1"/>
</dbReference>
<comment type="caution">
    <text evidence="5">The sequence shown here is derived from an EMBL/GenBank/DDBJ whole genome shotgun (WGS) entry which is preliminary data.</text>
</comment>
<sequence length="166" mass="19482">MALIRWEPFRDIERYQPFRRDIERWEPFREIDTLQRQINRLFDRLIPTEDGERTGLSFIPAAELEETENEIRLRLEVPGLEAKDINVEVTADSVTITGERKFESQTQDNGVTRSEFRYGKFQRIIQLPSLVENDKVQAEYKNGVLHLTLPKAESEKHKAVKVNLGQ</sequence>
<evidence type="ECO:0000259" key="4">
    <source>
        <dbReference type="PROSITE" id="PS01031"/>
    </source>
</evidence>
<keyword evidence="6" id="KW-1185">Reference proteome</keyword>
<gene>
    <name evidence="5" type="ORF">I8748_27205</name>
</gene>
<proteinExistence type="inferred from homology"/>
<evidence type="ECO:0000313" key="5">
    <source>
        <dbReference type="EMBL" id="MBH8565812.1"/>
    </source>
</evidence>
<dbReference type="SUPFAM" id="SSF49764">
    <property type="entry name" value="HSP20-like chaperones"/>
    <property type="match status" value="1"/>
</dbReference>
<dbReference type="AlphaFoldDB" id="A0A8J7HU72"/>
<dbReference type="InterPro" id="IPR002068">
    <property type="entry name" value="A-crystallin/Hsp20_dom"/>
</dbReference>
<dbReference type="PANTHER" id="PTHR46733:SF4">
    <property type="entry name" value="HEAT SHOCK PROTEIN 21, CHLOROPLASTIC"/>
    <property type="match status" value="1"/>
</dbReference>
<dbReference type="GO" id="GO:0009408">
    <property type="term" value="P:response to heat"/>
    <property type="evidence" value="ECO:0007669"/>
    <property type="project" value="InterPro"/>
</dbReference>
<keyword evidence="1" id="KW-0346">Stress response</keyword>
<dbReference type="InterPro" id="IPR008978">
    <property type="entry name" value="HSP20-like_chaperone"/>
</dbReference>
<evidence type="ECO:0000256" key="1">
    <source>
        <dbReference type="ARBA" id="ARBA00023016"/>
    </source>
</evidence>
<feature type="domain" description="SHSP" evidence="4">
    <location>
        <begin position="53"/>
        <end position="165"/>
    </location>
</feature>
<dbReference type="Gene3D" id="2.60.40.790">
    <property type="match status" value="1"/>
</dbReference>
<dbReference type="CDD" id="cd06464">
    <property type="entry name" value="ACD_sHsps-like"/>
    <property type="match status" value="1"/>
</dbReference>
<organism evidence="5 6">
    <name type="scientific">Amazonocrinis nigriterrae CENA67</name>
    <dbReference type="NCBI Taxonomy" id="2794033"/>
    <lineage>
        <taxon>Bacteria</taxon>
        <taxon>Bacillati</taxon>
        <taxon>Cyanobacteriota</taxon>
        <taxon>Cyanophyceae</taxon>
        <taxon>Nostocales</taxon>
        <taxon>Nostocaceae</taxon>
        <taxon>Amazonocrinis</taxon>
        <taxon>Amazonocrinis nigriterrae</taxon>
    </lineage>
</organism>
<dbReference type="EMBL" id="JAECZC010000072">
    <property type="protein sequence ID" value="MBH8565812.1"/>
    <property type="molecule type" value="Genomic_DNA"/>
</dbReference>
<evidence type="ECO:0000256" key="2">
    <source>
        <dbReference type="PROSITE-ProRule" id="PRU00285"/>
    </source>
</evidence>
<accession>A0A8J7HU72</accession>
<comment type="similarity">
    <text evidence="2 3">Belongs to the small heat shock protein (HSP20) family.</text>
</comment>
<dbReference type="RefSeq" id="WP_198127599.1">
    <property type="nucleotide sequence ID" value="NZ_JAECZC010000072.1"/>
</dbReference>
<dbReference type="InterPro" id="IPR044587">
    <property type="entry name" value="HSP21-like"/>
</dbReference>
<dbReference type="Pfam" id="PF00011">
    <property type="entry name" value="HSP20"/>
    <property type="match status" value="1"/>
</dbReference>